<gene>
    <name evidence="2" type="ORF">MAG551_02254</name>
</gene>
<accession>A0A942A6P6</accession>
<feature type="compositionally biased region" description="Basic and acidic residues" evidence="1">
    <location>
        <begin position="54"/>
        <end position="64"/>
    </location>
</feature>
<dbReference type="InterPro" id="IPR021973">
    <property type="entry name" value="SprA-related"/>
</dbReference>
<protein>
    <submittedName>
        <fullName evidence="2">Uncharacterized protein</fullName>
    </submittedName>
</protein>
<dbReference type="Proteomes" id="UP000722750">
    <property type="component" value="Unassembled WGS sequence"/>
</dbReference>
<name>A0A942A6P6_9BACT</name>
<evidence type="ECO:0000313" key="3">
    <source>
        <dbReference type="Proteomes" id="UP000722750"/>
    </source>
</evidence>
<evidence type="ECO:0000256" key="1">
    <source>
        <dbReference type="SAM" id="MobiDB-lite"/>
    </source>
</evidence>
<dbReference type="Pfam" id="PF12118">
    <property type="entry name" value="SprA-related"/>
    <property type="match status" value="1"/>
</dbReference>
<evidence type="ECO:0000313" key="2">
    <source>
        <dbReference type="EMBL" id="MBS1259187.1"/>
    </source>
</evidence>
<comment type="caution">
    <text evidence="2">The sequence shown here is derived from an EMBL/GenBank/DDBJ whole genome shotgun (WGS) entry which is preliminary data.</text>
</comment>
<proteinExistence type="predicted"/>
<dbReference type="AlphaFoldDB" id="A0A942A6P6"/>
<sequence length="220" mass="24764">MFTAISTIEPTYRGTVSFPTEKDADRGSTYELPKSHLIFNQKSDIIELSPTAREKLAQENEKKSQKSGNPDNGTEEYINGQKLSREEQKEVKELERIDRQVRSRELTHRAIAGSYASGSVHFDYVTGPDGKKYAKEGHINIDSRPVPNNPEATIRKARAIRSVEIAPTNISPQDRSISAEIANMEREARAELKIEQRKESDGIAKVAFEVKTIVQLSYMV</sequence>
<reference evidence="2" key="1">
    <citation type="journal article" date="2021" name="ISME J.">
        <title>Fine-scale metabolic discontinuity in a stratified prokaryote microbiome of a Red Sea deep halocline.</title>
        <authorList>
            <person name="Michoud G."/>
            <person name="Ngugi D.K."/>
            <person name="Barozzi A."/>
            <person name="Merlino G."/>
            <person name="Calleja M.L."/>
            <person name="Delgado-Huertas A."/>
            <person name="Moran X.A.G."/>
            <person name="Daffonchio D."/>
        </authorList>
    </citation>
    <scope>NUCLEOTIDE SEQUENCE</scope>
    <source>
        <strain evidence="2">SuakinDeep_MAG55_1</strain>
    </source>
</reference>
<organism evidence="2 3">
    <name type="scientific">Candidatus Scalindua arabica</name>
    <dbReference type="NCBI Taxonomy" id="1127984"/>
    <lineage>
        <taxon>Bacteria</taxon>
        <taxon>Pseudomonadati</taxon>
        <taxon>Planctomycetota</taxon>
        <taxon>Candidatus Brocadiia</taxon>
        <taxon>Candidatus Brocadiales</taxon>
        <taxon>Candidatus Scalinduaceae</taxon>
        <taxon>Candidatus Scalindua</taxon>
    </lineage>
</organism>
<dbReference type="EMBL" id="JAANXD010000084">
    <property type="protein sequence ID" value="MBS1259187.1"/>
    <property type="molecule type" value="Genomic_DNA"/>
</dbReference>
<feature type="region of interest" description="Disordered" evidence="1">
    <location>
        <begin position="54"/>
        <end position="91"/>
    </location>
</feature>